<evidence type="ECO:0000313" key="9">
    <source>
        <dbReference type="EMBL" id="KAK8960333.1"/>
    </source>
</evidence>
<dbReference type="PROSITE" id="PS50011">
    <property type="entry name" value="PROTEIN_KINASE_DOM"/>
    <property type="match status" value="1"/>
</dbReference>
<evidence type="ECO:0000256" key="6">
    <source>
        <dbReference type="PROSITE-ProRule" id="PRU10141"/>
    </source>
</evidence>
<dbReference type="Pfam" id="PF07714">
    <property type="entry name" value="PK_Tyr_Ser-Thr"/>
    <property type="match status" value="1"/>
</dbReference>
<sequence>MIINTLLILPFTVHFGLDGSYYTKDPAPKGSQFVRSQPIQVPAIPVDELKEVTENFGNKAFLGEGSYSRVYYGVLKSGKAAALKKLDASKQPEQEFLSQVSMVSMLKHENVVELLGYSVDGNLRVLAYEFATMGSLHDILHGADSLFHRGSVNSIANSTTNHDCEFEEP</sequence>
<evidence type="ECO:0000256" key="1">
    <source>
        <dbReference type="ARBA" id="ARBA00022553"/>
    </source>
</evidence>
<dbReference type="Proteomes" id="UP001412067">
    <property type="component" value="Unassembled WGS sequence"/>
</dbReference>
<feature type="chain" id="PRO_5046381328" evidence="7">
    <location>
        <begin position="19"/>
        <end position="169"/>
    </location>
</feature>
<protein>
    <submittedName>
        <fullName evidence="9">Pto-interacting protein 1</fullName>
    </submittedName>
</protein>
<keyword evidence="5 6" id="KW-0067">ATP-binding</keyword>
<feature type="signal peptide" evidence="7">
    <location>
        <begin position="1"/>
        <end position="18"/>
    </location>
</feature>
<dbReference type="EMBL" id="JBBWWR010000010">
    <property type="protein sequence ID" value="KAK8960333.1"/>
    <property type="molecule type" value="Genomic_DNA"/>
</dbReference>
<feature type="domain" description="Protein kinase" evidence="8">
    <location>
        <begin position="56"/>
        <end position="169"/>
    </location>
</feature>
<dbReference type="PROSITE" id="PS00107">
    <property type="entry name" value="PROTEIN_KINASE_ATP"/>
    <property type="match status" value="1"/>
</dbReference>
<evidence type="ECO:0000313" key="10">
    <source>
        <dbReference type="Proteomes" id="UP001412067"/>
    </source>
</evidence>
<keyword evidence="4" id="KW-0418">Kinase</keyword>
<keyword evidence="1" id="KW-0597">Phosphoprotein</keyword>
<evidence type="ECO:0000259" key="8">
    <source>
        <dbReference type="PROSITE" id="PS50011"/>
    </source>
</evidence>
<dbReference type="InterPro" id="IPR001245">
    <property type="entry name" value="Ser-Thr/Tyr_kinase_cat_dom"/>
</dbReference>
<keyword evidence="7" id="KW-0732">Signal</keyword>
<evidence type="ECO:0000256" key="2">
    <source>
        <dbReference type="ARBA" id="ARBA00022679"/>
    </source>
</evidence>
<keyword evidence="10" id="KW-1185">Reference proteome</keyword>
<keyword evidence="2" id="KW-0808">Transferase</keyword>
<dbReference type="Gene3D" id="3.30.200.20">
    <property type="entry name" value="Phosphorylase Kinase, domain 1"/>
    <property type="match status" value="1"/>
</dbReference>
<gene>
    <name evidence="9" type="primary">PTI1</name>
    <name evidence="9" type="ORF">KSP40_PGU015223</name>
</gene>
<evidence type="ECO:0000256" key="5">
    <source>
        <dbReference type="ARBA" id="ARBA00022840"/>
    </source>
</evidence>
<dbReference type="PANTHER" id="PTHR47983">
    <property type="entry name" value="PTO-INTERACTING PROTEIN 1-LIKE"/>
    <property type="match status" value="1"/>
</dbReference>
<dbReference type="InterPro" id="IPR052101">
    <property type="entry name" value="Plant_StressResp_Kinase"/>
</dbReference>
<proteinExistence type="predicted"/>
<dbReference type="InterPro" id="IPR011009">
    <property type="entry name" value="Kinase-like_dom_sf"/>
</dbReference>
<organism evidence="9 10">
    <name type="scientific">Platanthera guangdongensis</name>
    <dbReference type="NCBI Taxonomy" id="2320717"/>
    <lineage>
        <taxon>Eukaryota</taxon>
        <taxon>Viridiplantae</taxon>
        <taxon>Streptophyta</taxon>
        <taxon>Embryophyta</taxon>
        <taxon>Tracheophyta</taxon>
        <taxon>Spermatophyta</taxon>
        <taxon>Magnoliopsida</taxon>
        <taxon>Liliopsida</taxon>
        <taxon>Asparagales</taxon>
        <taxon>Orchidaceae</taxon>
        <taxon>Orchidoideae</taxon>
        <taxon>Orchideae</taxon>
        <taxon>Orchidinae</taxon>
        <taxon>Platanthera</taxon>
    </lineage>
</organism>
<evidence type="ECO:0000256" key="4">
    <source>
        <dbReference type="ARBA" id="ARBA00022777"/>
    </source>
</evidence>
<comment type="caution">
    <text evidence="9">The sequence shown here is derived from an EMBL/GenBank/DDBJ whole genome shotgun (WGS) entry which is preliminary data.</text>
</comment>
<dbReference type="SUPFAM" id="SSF56112">
    <property type="entry name" value="Protein kinase-like (PK-like)"/>
    <property type="match status" value="1"/>
</dbReference>
<feature type="binding site" evidence="6">
    <location>
        <position position="84"/>
    </location>
    <ligand>
        <name>ATP</name>
        <dbReference type="ChEBI" id="CHEBI:30616"/>
    </ligand>
</feature>
<keyword evidence="3 6" id="KW-0547">Nucleotide-binding</keyword>
<reference evidence="9 10" key="1">
    <citation type="journal article" date="2022" name="Nat. Plants">
        <title>Genomes of leafy and leafless Platanthera orchids illuminate the evolution of mycoheterotrophy.</title>
        <authorList>
            <person name="Li M.H."/>
            <person name="Liu K.W."/>
            <person name="Li Z."/>
            <person name="Lu H.C."/>
            <person name="Ye Q.L."/>
            <person name="Zhang D."/>
            <person name="Wang J.Y."/>
            <person name="Li Y.F."/>
            <person name="Zhong Z.M."/>
            <person name="Liu X."/>
            <person name="Yu X."/>
            <person name="Liu D.K."/>
            <person name="Tu X.D."/>
            <person name="Liu B."/>
            <person name="Hao Y."/>
            <person name="Liao X.Y."/>
            <person name="Jiang Y.T."/>
            <person name="Sun W.H."/>
            <person name="Chen J."/>
            <person name="Chen Y.Q."/>
            <person name="Ai Y."/>
            <person name="Zhai J.W."/>
            <person name="Wu S.S."/>
            <person name="Zhou Z."/>
            <person name="Hsiao Y.Y."/>
            <person name="Wu W.L."/>
            <person name="Chen Y.Y."/>
            <person name="Lin Y.F."/>
            <person name="Hsu J.L."/>
            <person name="Li C.Y."/>
            <person name="Wang Z.W."/>
            <person name="Zhao X."/>
            <person name="Zhong W.Y."/>
            <person name="Ma X.K."/>
            <person name="Ma L."/>
            <person name="Huang J."/>
            <person name="Chen G.Z."/>
            <person name="Huang M.Z."/>
            <person name="Huang L."/>
            <person name="Peng D.H."/>
            <person name="Luo Y.B."/>
            <person name="Zou S.Q."/>
            <person name="Chen S.P."/>
            <person name="Lan S."/>
            <person name="Tsai W.C."/>
            <person name="Van de Peer Y."/>
            <person name="Liu Z.J."/>
        </authorList>
    </citation>
    <scope>NUCLEOTIDE SEQUENCE [LARGE SCALE GENOMIC DNA]</scope>
    <source>
        <strain evidence="9">Lor288</strain>
    </source>
</reference>
<dbReference type="InterPro" id="IPR000719">
    <property type="entry name" value="Prot_kinase_dom"/>
</dbReference>
<evidence type="ECO:0000256" key="3">
    <source>
        <dbReference type="ARBA" id="ARBA00022741"/>
    </source>
</evidence>
<name>A0ABR2M8F7_9ASPA</name>
<evidence type="ECO:0000256" key="7">
    <source>
        <dbReference type="SAM" id="SignalP"/>
    </source>
</evidence>
<accession>A0ABR2M8F7</accession>
<dbReference type="InterPro" id="IPR017441">
    <property type="entry name" value="Protein_kinase_ATP_BS"/>
</dbReference>
<dbReference type="PANTHER" id="PTHR47983:SF3">
    <property type="entry name" value="OS05G0135800 PROTEIN"/>
    <property type="match status" value="1"/>
</dbReference>